<feature type="domain" description="HSF-type DNA-binding" evidence="6">
    <location>
        <begin position="18"/>
        <end position="112"/>
    </location>
</feature>
<dbReference type="PANTHER" id="PTHR10015">
    <property type="entry name" value="HEAT SHOCK TRANSCRIPTION FACTOR"/>
    <property type="match status" value="1"/>
</dbReference>
<keyword evidence="3" id="KW-0539">Nucleus</keyword>
<comment type="subcellular location">
    <subcellularLocation>
        <location evidence="1">Nucleus</location>
    </subcellularLocation>
</comment>
<feature type="compositionally biased region" description="Low complexity" evidence="5">
    <location>
        <begin position="115"/>
        <end position="134"/>
    </location>
</feature>
<evidence type="ECO:0000256" key="2">
    <source>
        <dbReference type="ARBA" id="ARBA00023125"/>
    </source>
</evidence>
<organism evidence="7">
    <name type="scientific">Heterosigma akashiwo</name>
    <name type="common">Chromophytic alga</name>
    <name type="synonym">Heterosigma carterae</name>
    <dbReference type="NCBI Taxonomy" id="2829"/>
    <lineage>
        <taxon>Eukaryota</taxon>
        <taxon>Sar</taxon>
        <taxon>Stramenopiles</taxon>
        <taxon>Ochrophyta</taxon>
        <taxon>Raphidophyceae</taxon>
        <taxon>Chattonellales</taxon>
        <taxon>Chattonellaceae</taxon>
        <taxon>Heterosigma</taxon>
    </lineage>
</organism>
<reference evidence="7" key="1">
    <citation type="submission" date="2021-01" db="EMBL/GenBank/DDBJ databases">
        <authorList>
            <person name="Corre E."/>
            <person name="Pelletier E."/>
            <person name="Niang G."/>
            <person name="Scheremetjew M."/>
            <person name="Finn R."/>
            <person name="Kale V."/>
            <person name="Holt S."/>
            <person name="Cochrane G."/>
            <person name="Meng A."/>
            <person name="Brown T."/>
            <person name="Cohen L."/>
        </authorList>
    </citation>
    <scope>NUCLEOTIDE SEQUENCE</scope>
    <source>
        <strain evidence="7">CCMP3107</strain>
    </source>
</reference>
<sequence>MDKCIVNGDFPRTGSRGAPQVFARKLYQILLTESKDVICWNEPGTAFFIKDMDRFSQEVLMKYFRHNNYSSFQRQMNLYGFKKISRGPFAGANMHQQFLRGRPDLLVMVKRKPRSSSPFPSSRSVSPVPPSSRKAASRKSSKSPKSASPTPWNQKLSVGGQEQQPGFSLHRVHKPEDGKGFPQLLPQPLPSTMAANNARMSAQSLMMALLSNNNTALQQSLLVDREIQSLMTKPPDAPSLELNLKLTPEDAMAMCNPVAPHSLRTFPPAPNSATGAHLSGFLDAAAQDAAALPLPLAGSIAEFSRTDGTGANGARESIPDIKPAMNSSMKVQLTQDLPTVKDEGLAIEIPDENFGLTLDCLSLDTGLIEGEDLGPNTADWKDLDLWFVEGADAPVC</sequence>
<evidence type="ECO:0000256" key="5">
    <source>
        <dbReference type="SAM" id="MobiDB-lite"/>
    </source>
</evidence>
<dbReference type="SUPFAM" id="SSF46785">
    <property type="entry name" value="Winged helix' DNA-binding domain"/>
    <property type="match status" value="1"/>
</dbReference>
<evidence type="ECO:0000256" key="4">
    <source>
        <dbReference type="RuleBase" id="RU004020"/>
    </source>
</evidence>
<dbReference type="EMBL" id="HBIU01024257">
    <property type="protein sequence ID" value="CAE0632547.1"/>
    <property type="molecule type" value="Transcribed_RNA"/>
</dbReference>
<dbReference type="PRINTS" id="PR00056">
    <property type="entry name" value="HSFDOMAIN"/>
</dbReference>
<evidence type="ECO:0000256" key="1">
    <source>
        <dbReference type="ARBA" id="ARBA00004123"/>
    </source>
</evidence>
<dbReference type="Pfam" id="PF00447">
    <property type="entry name" value="HSF_DNA-bind"/>
    <property type="match status" value="1"/>
</dbReference>
<dbReference type="InterPro" id="IPR000232">
    <property type="entry name" value="HSF_DNA-bd"/>
</dbReference>
<comment type="similarity">
    <text evidence="4">Belongs to the HSF family.</text>
</comment>
<proteinExistence type="inferred from homology"/>
<protein>
    <recommendedName>
        <fullName evidence="6">HSF-type DNA-binding domain-containing protein</fullName>
    </recommendedName>
</protein>
<keyword evidence="2" id="KW-0238">DNA-binding</keyword>
<feature type="region of interest" description="Disordered" evidence="5">
    <location>
        <begin position="112"/>
        <end position="191"/>
    </location>
</feature>
<dbReference type="InterPro" id="IPR036388">
    <property type="entry name" value="WH-like_DNA-bd_sf"/>
</dbReference>
<dbReference type="GO" id="GO:0043565">
    <property type="term" value="F:sequence-specific DNA binding"/>
    <property type="evidence" value="ECO:0007669"/>
    <property type="project" value="InterPro"/>
</dbReference>
<gene>
    <name evidence="7" type="ORF">HAKA00212_LOCUS11256</name>
</gene>
<name>A0A6V2VRS5_HETAK</name>
<dbReference type="SMART" id="SM00415">
    <property type="entry name" value="HSF"/>
    <property type="match status" value="1"/>
</dbReference>
<feature type="compositionally biased region" description="Polar residues" evidence="5">
    <location>
        <begin position="150"/>
        <end position="166"/>
    </location>
</feature>
<dbReference type="InterPro" id="IPR036390">
    <property type="entry name" value="WH_DNA-bd_sf"/>
</dbReference>
<accession>A0A6V2VRS5</accession>
<dbReference type="Gene3D" id="1.10.10.10">
    <property type="entry name" value="Winged helix-like DNA-binding domain superfamily/Winged helix DNA-binding domain"/>
    <property type="match status" value="1"/>
</dbReference>
<dbReference type="PANTHER" id="PTHR10015:SF427">
    <property type="entry name" value="HEAT SHOCK FACTOR PROTEIN"/>
    <property type="match status" value="1"/>
</dbReference>
<evidence type="ECO:0000259" key="6">
    <source>
        <dbReference type="SMART" id="SM00415"/>
    </source>
</evidence>
<dbReference type="GO" id="GO:0003700">
    <property type="term" value="F:DNA-binding transcription factor activity"/>
    <property type="evidence" value="ECO:0007669"/>
    <property type="project" value="InterPro"/>
</dbReference>
<evidence type="ECO:0000256" key="3">
    <source>
        <dbReference type="ARBA" id="ARBA00023242"/>
    </source>
</evidence>
<dbReference type="GO" id="GO:0005634">
    <property type="term" value="C:nucleus"/>
    <property type="evidence" value="ECO:0007669"/>
    <property type="project" value="UniProtKB-SubCell"/>
</dbReference>
<evidence type="ECO:0000313" key="7">
    <source>
        <dbReference type="EMBL" id="CAE0632547.1"/>
    </source>
</evidence>
<dbReference type="AlphaFoldDB" id="A0A6V2VRS5"/>